<comment type="subcellular location">
    <subcellularLocation>
        <location evidence="2">Mitochondrion inner membrane</location>
        <topology evidence="2">Peripheral membrane protein</topology>
        <orientation evidence="2">Matrix side</orientation>
    </subcellularLocation>
</comment>
<evidence type="ECO:0000256" key="2">
    <source>
        <dbReference type="ARBA" id="ARBA00004443"/>
    </source>
</evidence>
<sequence>MSKRVGKIASDAVQKRTQTPLMSWIRNKLLASLGRSDVAGLPTADGKSEFQFPHRYPSTQASRAIEMPKLPGGIHHRLSDVYYYERDGRRQVVPPMEVYKADSDGQKFLEAFEQAETPARKSESENFGLSWSMPTPGVGCEWERNLDGERDSQRNSYELRQVEKYDKYSRT</sequence>
<keyword evidence="17" id="KW-1185">Reference proteome</keyword>
<dbReference type="GO" id="GO:0006120">
    <property type="term" value="P:mitochondrial electron transport, NADH to ubiquinone"/>
    <property type="evidence" value="ECO:0007669"/>
    <property type="project" value="TreeGrafter"/>
</dbReference>
<dbReference type="GO" id="GO:0005743">
    <property type="term" value="C:mitochondrial inner membrane"/>
    <property type="evidence" value="ECO:0007669"/>
    <property type="project" value="UniProtKB-SubCell"/>
</dbReference>
<evidence type="ECO:0000256" key="10">
    <source>
        <dbReference type="ARBA" id="ARBA00022990"/>
    </source>
</evidence>
<keyword evidence="9" id="KW-0249">Electron transport</keyword>
<evidence type="ECO:0000256" key="11">
    <source>
        <dbReference type="ARBA" id="ARBA00023128"/>
    </source>
</evidence>
<comment type="caution">
    <text evidence="16">The sequence shown here is derived from an EMBL/GenBank/DDBJ whole genome shotgun (WGS) entry which is preliminary data.</text>
</comment>
<gene>
    <name evidence="16" type="ORF">BOKJ2_LOCUS4298</name>
</gene>
<evidence type="ECO:0000256" key="12">
    <source>
        <dbReference type="ARBA" id="ARBA00023136"/>
    </source>
</evidence>
<keyword evidence="8" id="KW-0999">Mitochondrion inner membrane</keyword>
<dbReference type="Proteomes" id="UP000783686">
    <property type="component" value="Unassembled WGS sequence"/>
</dbReference>
<feature type="compositionally biased region" description="Basic and acidic residues" evidence="15">
    <location>
        <begin position="141"/>
        <end position="153"/>
    </location>
</feature>
<dbReference type="PANTHER" id="PTHR12485:SF1">
    <property type="entry name" value="NADH DEHYDROGENASE [UBIQUINONE] 1 ALPHA SUBCOMPLEX SUBUNIT 7"/>
    <property type="match status" value="1"/>
</dbReference>
<dbReference type="OrthoDB" id="10063829at2759"/>
<proteinExistence type="inferred from homology"/>
<evidence type="ECO:0000256" key="9">
    <source>
        <dbReference type="ARBA" id="ARBA00022982"/>
    </source>
</evidence>
<keyword evidence="10" id="KW-0007">Acetylation</keyword>
<comment type="function">
    <text evidence="1">Accessory subunit of the mitochondrial membrane respiratory chain NADH dehydrogenase (Complex I), that is believed not to be involved in catalysis. Complex I functions in the transfer of electrons from NADH to the respiratory chain. The immediate electron acceptor for the enzyme is believed to be ubiquinone.</text>
</comment>
<dbReference type="EMBL" id="CAJFDH010000002">
    <property type="protein sequence ID" value="CAD5212497.1"/>
    <property type="molecule type" value="Genomic_DNA"/>
</dbReference>
<evidence type="ECO:0000256" key="8">
    <source>
        <dbReference type="ARBA" id="ARBA00022792"/>
    </source>
</evidence>
<organism evidence="16 17">
    <name type="scientific">Bursaphelenchus okinawaensis</name>
    <dbReference type="NCBI Taxonomy" id="465554"/>
    <lineage>
        <taxon>Eukaryota</taxon>
        <taxon>Metazoa</taxon>
        <taxon>Ecdysozoa</taxon>
        <taxon>Nematoda</taxon>
        <taxon>Chromadorea</taxon>
        <taxon>Rhabditida</taxon>
        <taxon>Tylenchina</taxon>
        <taxon>Tylenchomorpha</taxon>
        <taxon>Aphelenchoidea</taxon>
        <taxon>Aphelenchoididae</taxon>
        <taxon>Bursaphelenchus</taxon>
    </lineage>
</organism>
<evidence type="ECO:0000256" key="4">
    <source>
        <dbReference type="ARBA" id="ARBA00011533"/>
    </source>
</evidence>
<keyword evidence="7" id="KW-0679">Respiratory chain</keyword>
<keyword evidence="12" id="KW-0472">Membrane</keyword>
<name>A0A811K8X6_9BILA</name>
<evidence type="ECO:0000313" key="17">
    <source>
        <dbReference type="Proteomes" id="UP000614601"/>
    </source>
</evidence>
<evidence type="ECO:0000313" key="16">
    <source>
        <dbReference type="EMBL" id="CAD5212497.1"/>
    </source>
</evidence>
<reference evidence="16" key="1">
    <citation type="submission" date="2020-09" db="EMBL/GenBank/DDBJ databases">
        <authorList>
            <person name="Kikuchi T."/>
        </authorList>
    </citation>
    <scope>NUCLEOTIDE SEQUENCE</scope>
    <source>
        <strain evidence="16">SH1</strain>
    </source>
</reference>
<dbReference type="EMBL" id="CAJFCW020000002">
    <property type="protein sequence ID" value="CAG9096329.1"/>
    <property type="molecule type" value="Genomic_DNA"/>
</dbReference>
<feature type="compositionally biased region" description="Basic and acidic residues" evidence="15">
    <location>
        <begin position="160"/>
        <end position="171"/>
    </location>
</feature>
<accession>A0A811K8X6</accession>
<evidence type="ECO:0000256" key="14">
    <source>
        <dbReference type="ARBA" id="ARBA00033401"/>
    </source>
</evidence>
<evidence type="ECO:0000256" key="15">
    <source>
        <dbReference type="SAM" id="MobiDB-lite"/>
    </source>
</evidence>
<evidence type="ECO:0000256" key="5">
    <source>
        <dbReference type="ARBA" id="ARBA00016383"/>
    </source>
</evidence>
<evidence type="ECO:0000256" key="3">
    <source>
        <dbReference type="ARBA" id="ARBA00005482"/>
    </source>
</evidence>
<dbReference type="AlphaFoldDB" id="A0A811K8X6"/>
<dbReference type="Proteomes" id="UP000614601">
    <property type="component" value="Unassembled WGS sequence"/>
</dbReference>
<comment type="subunit">
    <text evidence="4">Complex I is composed of 45 different subunits.</text>
</comment>
<protein>
    <recommendedName>
        <fullName evidence="5">NADH dehydrogenase [ubiquinone] 1 alpha subcomplex subunit 7</fullName>
    </recommendedName>
    <alternativeName>
        <fullName evidence="14">Complex I-B14.5a</fullName>
    </alternativeName>
    <alternativeName>
        <fullName evidence="13">NADH-ubiquinone oxidoreductase subunit B14.5a</fullName>
    </alternativeName>
</protein>
<dbReference type="InterPro" id="IPR009947">
    <property type="entry name" value="NDUA7"/>
</dbReference>
<evidence type="ECO:0000256" key="7">
    <source>
        <dbReference type="ARBA" id="ARBA00022660"/>
    </source>
</evidence>
<evidence type="ECO:0000256" key="6">
    <source>
        <dbReference type="ARBA" id="ARBA00022448"/>
    </source>
</evidence>
<evidence type="ECO:0000256" key="1">
    <source>
        <dbReference type="ARBA" id="ARBA00003195"/>
    </source>
</evidence>
<keyword evidence="11" id="KW-0496">Mitochondrion</keyword>
<dbReference type="PANTHER" id="PTHR12485">
    <property type="entry name" value="NADH-UBIQUINONE OXIDOREDUCTASE SUBUNIT B"/>
    <property type="match status" value="1"/>
</dbReference>
<keyword evidence="6" id="KW-0813">Transport</keyword>
<feature type="region of interest" description="Disordered" evidence="15">
    <location>
        <begin position="115"/>
        <end position="171"/>
    </location>
</feature>
<evidence type="ECO:0000256" key="13">
    <source>
        <dbReference type="ARBA" id="ARBA00030360"/>
    </source>
</evidence>
<comment type="similarity">
    <text evidence="3">Belongs to the complex I NDUFA7 subunit family.</text>
</comment>
<dbReference type="Pfam" id="PF07347">
    <property type="entry name" value="CI-B14_5a"/>
    <property type="match status" value="1"/>
</dbReference>